<dbReference type="PATRIC" id="fig|216595.4.peg.155"/>
<evidence type="ECO:0000313" key="1">
    <source>
        <dbReference type="EMBL" id="CAM96312.1"/>
    </source>
</evidence>
<dbReference type="AlphaFoldDB" id="A4V701"/>
<reference evidence="1 2" key="1">
    <citation type="journal article" date="2007" name="ISME J.">
        <title>Sequence-based analysis of pQBR103; a representative of a unique, transfer-proficient mega plasmid resident in the microbial community of sugar beet.</title>
        <authorList>
            <person name="Tett A."/>
            <person name="Spiers A.J."/>
            <person name="Crossman L.C."/>
            <person name="Ager D."/>
            <person name="Ciric L."/>
            <person name="Dow J.M."/>
            <person name="Fry J.C."/>
            <person name="Harris D."/>
            <person name="Lilley A."/>
            <person name="Oliver A."/>
            <person name="Parkhill J."/>
            <person name="Quail M.A."/>
            <person name="Rainey P.B."/>
            <person name="Saunders N.J."/>
            <person name="Seeger K."/>
            <person name="Snyder L.A.S."/>
            <person name="Squares R."/>
            <person name="Thomas C.M."/>
            <person name="Turner S.L."/>
            <person name="Zhang X.-X."/>
            <person name="Field D."/>
            <person name="Bailey M.J."/>
        </authorList>
    </citation>
    <scope>NUCLEOTIDE SEQUENCE [LARGE SCALE GENOMIC DNA]</scope>
    <source>
        <strain evidence="1 2">SBW25</strain>
    </source>
</reference>
<accession>A4V701</accession>
<keyword evidence="1" id="KW-0614">Plasmid</keyword>
<protein>
    <submittedName>
        <fullName evidence="1">Uncharacterized protein</fullName>
    </submittedName>
</protein>
<name>A4V701_PSEFS</name>
<dbReference type="EMBL" id="AM235768">
    <property type="protein sequence ID" value="CAM96312.1"/>
    <property type="molecule type" value="Genomic_DNA"/>
</dbReference>
<dbReference type="Proteomes" id="UP000002332">
    <property type="component" value="Plasmid pQBR103"/>
</dbReference>
<organism evidence="1 2">
    <name type="scientific">Pseudomonas fluorescens (strain SBW25)</name>
    <dbReference type="NCBI Taxonomy" id="216595"/>
    <lineage>
        <taxon>Bacteria</taxon>
        <taxon>Pseudomonadati</taxon>
        <taxon>Pseudomonadota</taxon>
        <taxon>Gammaproteobacteria</taxon>
        <taxon>Pseudomonadales</taxon>
        <taxon>Pseudomonadaceae</taxon>
        <taxon>Pseudomonas</taxon>
    </lineage>
</organism>
<sequence length="99" mass="10912">MHPITTVGASGTPDMARTWSYLKATWNTAMTTTHQSTTQTHSEWEGEVTQFVADGLEICYSDAAGIVEGQPFYVQQAWGKGLNSRETADKVLKECRDPS</sequence>
<geneLocation type="plasmid" evidence="1 2">
    <name>pQBR103</name>
</geneLocation>
<proteinExistence type="predicted"/>
<gene>
    <name evidence="1" type="ordered locus">pQBR0280</name>
</gene>
<evidence type="ECO:0000313" key="2">
    <source>
        <dbReference type="Proteomes" id="UP000002332"/>
    </source>
</evidence>